<reference evidence="2" key="1">
    <citation type="journal article" date="2019" name="Int. J. Syst. Evol. Microbiol.">
        <title>The Global Catalogue of Microorganisms (GCM) 10K type strain sequencing project: providing services to taxonomists for standard genome sequencing and annotation.</title>
        <authorList>
            <consortium name="The Broad Institute Genomics Platform"/>
            <consortium name="The Broad Institute Genome Sequencing Center for Infectious Disease"/>
            <person name="Wu L."/>
            <person name="Ma J."/>
        </authorList>
    </citation>
    <scope>NUCLEOTIDE SEQUENCE [LARGE SCALE GENOMIC DNA]</scope>
    <source>
        <strain evidence="2">CGMCC 1.15795</strain>
    </source>
</reference>
<keyword evidence="2" id="KW-1185">Reference proteome</keyword>
<comment type="caution">
    <text evidence="1">The sequence shown here is derived from an EMBL/GenBank/DDBJ whole genome shotgun (WGS) entry which is preliminary data.</text>
</comment>
<gene>
    <name evidence="1" type="ORF">ACFSDX_20980</name>
</gene>
<protein>
    <submittedName>
        <fullName evidence="1">Uncharacterized protein</fullName>
    </submittedName>
</protein>
<evidence type="ECO:0000313" key="2">
    <source>
        <dbReference type="Proteomes" id="UP001597197"/>
    </source>
</evidence>
<accession>A0ABW4QZ73</accession>
<dbReference type="RefSeq" id="WP_382317131.1">
    <property type="nucleotide sequence ID" value="NZ_JBHUFD010000018.1"/>
</dbReference>
<evidence type="ECO:0000313" key="1">
    <source>
        <dbReference type="EMBL" id="MFD1874921.1"/>
    </source>
</evidence>
<dbReference type="Proteomes" id="UP001597197">
    <property type="component" value="Unassembled WGS sequence"/>
</dbReference>
<proteinExistence type="predicted"/>
<name>A0ABW4QZ73_9BACT</name>
<organism evidence="1 2">
    <name type="scientific">Hymenobacter bucti</name>
    <dbReference type="NCBI Taxonomy" id="1844114"/>
    <lineage>
        <taxon>Bacteria</taxon>
        <taxon>Pseudomonadati</taxon>
        <taxon>Bacteroidota</taxon>
        <taxon>Cytophagia</taxon>
        <taxon>Cytophagales</taxon>
        <taxon>Hymenobacteraceae</taxon>
        <taxon>Hymenobacter</taxon>
    </lineage>
</organism>
<sequence length="45" mass="5165">MLYQYEESYVFASSKFDRTDGVTPTPYAEGIRLAADDFKRRQGAI</sequence>
<dbReference type="EMBL" id="JBHUFD010000018">
    <property type="protein sequence ID" value="MFD1874921.1"/>
    <property type="molecule type" value="Genomic_DNA"/>
</dbReference>